<evidence type="ECO:0000259" key="6">
    <source>
        <dbReference type="PROSITE" id="PS50067"/>
    </source>
</evidence>
<feature type="compositionally biased region" description="Polar residues" evidence="5">
    <location>
        <begin position="763"/>
        <end position="774"/>
    </location>
</feature>
<dbReference type="SMART" id="SM00129">
    <property type="entry name" value="KISc"/>
    <property type="match status" value="1"/>
</dbReference>
<feature type="domain" description="Kinesin motor" evidence="6">
    <location>
        <begin position="339"/>
        <end position="675"/>
    </location>
</feature>
<proteinExistence type="inferred from homology"/>
<name>A0ABR1UAD8_9PEZI</name>
<evidence type="ECO:0000256" key="5">
    <source>
        <dbReference type="SAM" id="MobiDB-lite"/>
    </source>
</evidence>
<reference evidence="7 8" key="1">
    <citation type="submission" date="2023-01" db="EMBL/GenBank/DDBJ databases">
        <title>Analysis of 21 Apiospora genomes using comparative genomics revels a genus with tremendous synthesis potential of carbohydrate active enzymes and secondary metabolites.</title>
        <authorList>
            <person name="Sorensen T."/>
        </authorList>
    </citation>
    <scope>NUCLEOTIDE SEQUENCE [LARGE SCALE GENOMIC DNA]</scope>
    <source>
        <strain evidence="7 8">CBS 33761</strain>
    </source>
</reference>
<sequence length="861" mass="93105">MSGRPSSGSSSPERGGRQPPCAQVVQTAQDEVNRLAKINSITTMTAEVLTALCDYLKSGMAEGHGARGISQQELEHLFRAFNDKMAICSKQHDITTHLEICKNMQSQCEGSLLNLIKLQEAAITEQKDREQEKERCKQIEWEKFHKNINAKFAEQMALIKGGAVGGMGTGMDDDGMDVGLLRKKASMVDVMRNEKATMQQVLDESEAAIATLTRETETKTAEIRALQVEMQRLSQGEGNPANKKLMETQKSLIEANKRADQAERARREKADEAEDLRQEIADLQGSTRQQLAALQSKVEGAETRESALQEDYREVEKRLGQCNEANAKLYEELCDLKGNLRVMTRVRPALGEPAEDVEDIDMAPGDLVDQLQWVGLPDPNHQSMRSKQNGEAPPTQWHGQFECVFDKGATNADIFDEVKPVLGSAFNGKNATVFAYGQSGSGKTYTLGTAAVAADLEEGGLIPRSIDMLRGIYAEKVYDLLTGRKNEVKTGQVKVPGKSTSQFHADCSSETVTSDGMLDVDRLQSVLSEAAKHRSTGSTAKNSQSSRSHSVLTLRIYGTHRYERGHDGSPRMTEGVLNLIDLAGSEKFGVSGDKVRQEEGIMINKSLLALRQVIEGMADPKIKVIPFRESMLTRLLEPCLGDGSKVIMLTMLSPLKGDREETRSTLNFAKIATNARMQTIKAANNLGGSSSSSSQAPRTPANRGTGLPVSSSRTGAGASKPSATSSRPTPPLTTTPRTPSQQRSGLRSAGGSAAARFQEDSQGKQTLPPRTSATRPLPTHVSFRERVANAQNSYSSDEEVAPAAPPKAPRTPAASSSSSSSSSSAAAGGGIPRATPKLSRSNAVRRPSVASSSQKESPRRH</sequence>
<feature type="compositionally biased region" description="Low complexity" evidence="5">
    <location>
        <begin position="810"/>
        <end position="826"/>
    </location>
</feature>
<keyword evidence="2 3" id="KW-0067">ATP-binding</keyword>
<evidence type="ECO:0000313" key="7">
    <source>
        <dbReference type="EMBL" id="KAK8055672.1"/>
    </source>
</evidence>
<feature type="region of interest" description="Disordered" evidence="5">
    <location>
        <begin position="1"/>
        <end position="20"/>
    </location>
</feature>
<dbReference type="PRINTS" id="PR00380">
    <property type="entry name" value="KINESINHEAVY"/>
</dbReference>
<dbReference type="PROSITE" id="PS00411">
    <property type="entry name" value="KINESIN_MOTOR_1"/>
    <property type="match status" value="1"/>
</dbReference>
<evidence type="ECO:0000256" key="3">
    <source>
        <dbReference type="PROSITE-ProRule" id="PRU00283"/>
    </source>
</evidence>
<accession>A0ABR1UAD8</accession>
<dbReference type="InterPro" id="IPR027640">
    <property type="entry name" value="Kinesin-like_fam"/>
</dbReference>
<dbReference type="PANTHER" id="PTHR47972">
    <property type="entry name" value="KINESIN-LIKE PROTEIN KLP-3"/>
    <property type="match status" value="1"/>
</dbReference>
<evidence type="ECO:0000256" key="2">
    <source>
        <dbReference type="ARBA" id="ARBA00022840"/>
    </source>
</evidence>
<feature type="compositionally biased region" description="Low complexity" evidence="5">
    <location>
        <begin position="734"/>
        <end position="756"/>
    </location>
</feature>
<feature type="binding site" evidence="3">
    <location>
        <begin position="437"/>
        <end position="444"/>
    </location>
    <ligand>
        <name>ATP</name>
        <dbReference type="ChEBI" id="CHEBI:30616"/>
    </ligand>
</feature>
<feature type="region of interest" description="Disordered" evidence="5">
    <location>
        <begin position="684"/>
        <end position="861"/>
    </location>
</feature>
<dbReference type="EMBL" id="JAQQWK010000001">
    <property type="protein sequence ID" value="KAK8055672.1"/>
    <property type="molecule type" value="Genomic_DNA"/>
</dbReference>
<dbReference type="InterPro" id="IPR001752">
    <property type="entry name" value="Kinesin_motor_dom"/>
</dbReference>
<keyword evidence="1 3" id="KW-0547">Nucleotide-binding</keyword>
<keyword evidence="7" id="KW-0378">Hydrolase</keyword>
<comment type="caution">
    <text evidence="7">The sequence shown here is derived from an EMBL/GenBank/DDBJ whole genome shotgun (WGS) entry which is preliminary data.</text>
</comment>
<feature type="region of interest" description="Disordered" evidence="5">
    <location>
        <begin position="256"/>
        <end position="275"/>
    </location>
</feature>
<dbReference type="InterPro" id="IPR036961">
    <property type="entry name" value="Kinesin_motor_dom_sf"/>
</dbReference>
<dbReference type="GO" id="GO:0016787">
    <property type="term" value="F:hydrolase activity"/>
    <property type="evidence" value="ECO:0007669"/>
    <property type="project" value="UniProtKB-KW"/>
</dbReference>
<dbReference type="PANTHER" id="PTHR47972:SF28">
    <property type="entry name" value="KINESIN-LIKE PROTEIN KLP-3"/>
    <property type="match status" value="1"/>
</dbReference>
<evidence type="ECO:0000313" key="8">
    <source>
        <dbReference type="Proteomes" id="UP001444661"/>
    </source>
</evidence>
<comment type="similarity">
    <text evidence="3 4">Belongs to the TRAFAC class myosin-kinesin ATPase superfamily. Kinesin family.</text>
</comment>
<keyword evidence="4" id="KW-0493">Microtubule</keyword>
<dbReference type="InterPro" id="IPR027417">
    <property type="entry name" value="P-loop_NTPase"/>
</dbReference>
<gene>
    <name evidence="7" type="ORF">PG993_000899</name>
</gene>
<keyword evidence="3 4" id="KW-0505">Motor protein</keyword>
<protein>
    <recommendedName>
        <fullName evidence="4">Kinesin-like protein</fullName>
    </recommendedName>
</protein>
<feature type="region of interest" description="Disordered" evidence="5">
    <location>
        <begin position="530"/>
        <end position="550"/>
    </location>
</feature>
<dbReference type="Gene3D" id="3.40.850.10">
    <property type="entry name" value="Kinesin motor domain"/>
    <property type="match status" value="1"/>
</dbReference>
<dbReference type="Pfam" id="PF00225">
    <property type="entry name" value="Kinesin"/>
    <property type="match status" value="2"/>
</dbReference>
<organism evidence="7 8">
    <name type="scientific">Apiospora rasikravindrae</name>
    <dbReference type="NCBI Taxonomy" id="990691"/>
    <lineage>
        <taxon>Eukaryota</taxon>
        <taxon>Fungi</taxon>
        <taxon>Dikarya</taxon>
        <taxon>Ascomycota</taxon>
        <taxon>Pezizomycotina</taxon>
        <taxon>Sordariomycetes</taxon>
        <taxon>Xylariomycetidae</taxon>
        <taxon>Amphisphaeriales</taxon>
        <taxon>Apiosporaceae</taxon>
        <taxon>Apiospora</taxon>
    </lineage>
</organism>
<evidence type="ECO:0000256" key="4">
    <source>
        <dbReference type="RuleBase" id="RU000394"/>
    </source>
</evidence>
<evidence type="ECO:0000256" key="1">
    <source>
        <dbReference type="ARBA" id="ARBA00022741"/>
    </source>
</evidence>
<feature type="compositionally biased region" description="Polar residues" evidence="5">
    <location>
        <begin position="536"/>
        <end position="550"/>
    </location>
</feature>
<dbReference type="Proteomes" id="UP001444661">
    <property type="component" value="Unassembled WGS sequence"/>
</dbReference>
<dbReference type="SUPFAM" id="SSF52540">
    <property type="entry name" value="P-loop containing nucleoside triphosphate hydrolases"/>
    <property type="match status" value="1"/>
</dbReference>
<dbReference type="PROSITE" id="PS50067">
    <property type="entry name" value="KINESIN_MOTOR_2"/>
    <property type="match status" value="1"/>
</dbReference>
<keyword evidence="8" id="KW-1185">Reference proteome</keyword>
<dbReference type="InterPro" id="IPR019821">
    <property type="entry name" value="Kinesin_motor_CS"/>
</dbReference>